<dbReference type="EMBL" id="PGCJ01001097">
    <property type="protein sequence ID" value="PLW09599.1"/>
    <property type="molecule type" value="Genomic_DNA"/>
</dbReference>
<keyword evidence="2" id="KW-0808">Transferase</keyword>
<evidence type="ECO:0000313" key="4">
    <source>
        <dbReference type="EMBL" id="PLW09599.1"/>
    </source>
</evidence>
<dbReference type="STRING" id="200324.A0A2N5UVU1"/>
<evidence type="ECO:0000256" key="2">
    <source>
        <dbReference type="ARBA" id="ARBA00022679"/>
    </source>
</evidence>
<dbReference type="AlphaFoldDB" id="A0A2N5UVU1"/>
<evidence type="ECO:0000313" key="8">
    <source>
        <dbReference type="Proteomes" id="UP000235392"/>
    </source>
</evidence>
<dbReference type="EMBL" id="PGCI01000365">
    <property type="protein sequence ID" value="PLW28446.1"/>
    <property type="molecule type" value="Genomic_DNA"/>
</dbReference>
<comment type="similarity">
    <text evidence="1">Belongs to the CoA-transferase III family.</text>
</comment>
<organism evidence="6 7">
    <name type="scientific">Puccinia coronata f. sp. avenae</name>
    <dbReference type="NCBI Taxonomy" id="200324"/>
    <lineage>
        <taxon>Eukaryota</taxon>
        <taxon>Fungi</taxon>
        <taxon>Dikarya</taxon>
        <taxon>Basidiomycota</taxon>
        <taxon>Pucciniomycotina</taxon>
        <taxon>Pucciniomycetes</taxon>
        <taxon>Pucciniales</taxon>
        <taxon>Pucciniaceae</taxon>
        <taxon>Puccinia</taxon>
    </lineage>
</organism>
<sequence>MLKLSSSTYANRLVSTTGCPRTSARWYYSTQQPNRPHPHGSPLKGIKVLDLSRILAGPSAAQLLGDLGADVIKIEEPGRGDDTRWLQTQYEQKQDPQVFKPASALSNYFLSCNRNKKSLTLNLKKPDGIHILKKLIAKSDVLIENFIVGKMEELGLGYETLREINPRLIYSSISGYGPTGPMAKSAGYDVIAAAQSGFMSTTGEPDRPPMKTGVAICDIITGLHATIGILASLYARDGGSSDSSPLGQKVENSLFESSLSLLFNVGSSFLNSGEDAQRWGTSHPSIVPYQAFEAQDGYMIIGTTNNRQFEKLCIALELEQLISDPRFATNSTRVQNRRELIEILSEKLRYRPAAEWVEKLDKLGLPCSRVNSVREAFQEPQTRARQMIQEIHSPHSYSGKLHLIGTPIKLSKSPLTIRSPPPALSEHTKEILSELGYTDDQVEQLVKDSVI</sequence>
<dbReference type="Pfam" id="PF02515">
    <property type="entry name" value="CoA_transf_3"/>
    <property type="match status" value="1"/>
</dbReference>
<reference evidence="7 8" key="1">
    <citation type="submission" date="2017-11" db="EMBL/GenBank/DDBJ databases">
        <title>De novo assembly and phasing of dikaryotic genomes from two isolates of Puccinia coronata f. sp. avenae, the causal agent of oat crown rust.</title>
        <authorList>
            <person name="Miller M.E."/>
            <person name="Zhang Y."/>
            <person name="Omidvar V."/>
            <person name="Sperschneider J."/>
            <person name="Schwessinger B."/>
            <person name="Raley C."/>
            <person name="Palmer J.M."/>
            <person name="Garnica D."/>
            <person name="Upadhyaya N."/>
            <person name="Rathjen J."/>
            <person name="Taylor J.M."/>
            <person name="Park R.F."/>
            <person name="Dodds P.N."/>
            <person name="Hirsch C.D."/>
            <person name="Kianian S.F."/>
            <person name="Figueroa M."/>
        </authorList>
    </citation>
    <scope>NUCLEOTIDE SEQUENCE [LARGE SCALE GENOMIC DNA]</scope>
    <source>
        <strain evidence="6">12NC29</strain>
        <strain evidence="3">12SD80</strain>
    </source>
</reference>
<evidence type="ECO:0000313" key="6">
    <source>
        <dbReference type="EMBL" id="PLW41777.1"/>
    </source>
</evidence>
<dbReference type="PANTHER" id="PTHR48207:SF3">
    <property type="entry name" value="SUCCINATE--HYDROXYMETHYLGLUTARATE COA-TRANSFERASE"/>
    <property type="match status" value="1"/>
</dbReference>
<evidence type="ECO:0000256" key="1">
    <source>
        <dbReference type="ARBA" id="ARBA00008383"/>
    </source>
</evidence>
<dbReference type="GO" id="GO:0005739">
    <property type="term" value="C:mitochondrion"/>
    <property type="evidence" value="ECO:0007669"/>
    <property type="project" value="TreeGrafter"/>
</dbReference>
<keyword evidence="7" id="KW-1185">Reference proteome</keyword>
<name>A0A2N5UVU1_9BASI</name>
<evidence type="ECO:0000313" key="7">
    <source>
        <dbReference type="Proteomes" id="UP000235388"/>
    </source>
</evidence>
<gene>
    <name evidence="6" type="ORF">PCANC_11511</name>
    <name evidence="4" type="ORF">PCANC_22839</name>
    <name evidence="5" type="ORF">PCASD_19129</name>
    <name evidence="3" type="ORF">PCASD_25285</name>
</gene>
<protein>
    <submittedName>
        <fullName evidence="6">Uncharacterized protein</fullName>
    </submittedName>
</protein>
<dbReference type="InterPro" id="IPR044855">
    <property type="entry name" value="CoA-Trfase_III_dom3_sf"/>
</dbReference>
<dbReference type="InterPro" id="IPR050483">
    <property type="entry name" value="CoA-transferase_III_domain"/>
</dbReference>
<dbReference type="SUPFAM" id="SSF89796">
    <property type="entry name" value="CoA-transferase family III (CaiB/BaiF)"/>
    <property type="match status" value="1"/>
</dbReference>
<dbReference type="Gene3D" id="3.30.1540.10">
    <property type="entry name" value="formyl-coa transferase, domain 3"/>
    <property type="match status" value="1"/>
</dbReference>
<comment type="caution">
    <text evidence="6">The sequence shown here is derived from an EMBL/GenBank/DDBJ whole genome shotgun (WGS) entry which is preliminary data.</text>
</comment>
<dbReference type="Gene3D" id="3.40.50.10540">
    <property type="entry name" value="Crotonobetainyl-coa:carnitine coa-transferase, domain 1"/>
    <property type="match status" value="1"/>
</dbReference>
<dbReference type="OrthoDB" id="5863171at2759"/>
<dbReference type="Proteomes" id="UP000235392">
    <property type="component" value="Unassembled WGS sequence"/>
</dbReference>
<dbReference type="InterPro" id="IPR023606">
    <property type="entry name" value="CoA-Trfase_III_dom_1_sf"/>
</dbReference>
<dbReference type="InterPro" id="IPR003673">
    <property type="entry name" value="CoA-Trfase_fam_III"/>
</dbReference>
<dbReference type="GO" id="GO:0047369">
    <property type="term" value="F:succinate-hydroxymethylglutarate CoA-transferase activity"/>
    <property type="evidence" value="ECO:0007669"/>
    <property type="project" value="TreeGrafter"/>
</dbReference>
<accession>A0A2N5UVU1</accession>
<dbReference type="PANTHER" id="PTHR48207">
    <property type="entry name" value="SUCCINATE--HYDROXYMETHYLGLUTARATE COA-TRANSFERASE"/>
    <property type="match status" value="1"/>
</dbReference>
<evidence type="ECO:0000313" key="3">
    <source>
        <dbReference type="EMBL" id="PLW05617.1"/>
    </source>
</evidence>
<dbReference type="EMBL" id="PGCI01001317">
    <property type="protein sequence ID" value="PLW05617.1"/>
    <property type="molecule type" value="Genomic_DNA"/>
</dbReference>
<evidence type="ECO:0000313" key="5">
    <source>
        <dbReference type="EMBL" id="PLW28446.1"/>
    </source>
</evidence>
<dbReference type="Proteomes" id="UP000235388">
    <property type="component" value="Unassembled WGS sequence"/>
</dbReference>
<dbReference type="EMBL" id="PGCJ01000165">
    <property type="protein sequence ID" value="PLW41777.1"/>
    <property type="molecule type" value="Genomic_DNA"/>
</dbReference>
<proteinExistence type="inferred from homology"/>